<evidence type="ECO:0000256" key="2">
    <source>
        <dbReference type="ARBA" id="ARBA00009808"/>
    </source>
</evidence>
<evidence type="ECO:0000256" key="1">
    <source>
        <dbReference type="ARBA" id="ARBA00004141"/>
    </source>
</evidence>
<comment type="similarity">
    <text evidence="2">Belongs to the sphingosine N-acyltransferase family.</text>
</comment>
<comment type="subcellular location">
    <subcellularLocation>
        <location evidence="1">Membrane</location>
        <topology evidence="1">Multi-pass membrane protein</topology>
    </subcellularLocation>
</comment>
<dbReference type="PANTHER" id="PTHR12560">
    <property type="entry name" value="LONGEVITY ASSURANCE FACTOR 1 LAG1"/>
    <property type="match status" value="1"/>
</dbReference>
<keyword evidence="4 7" id="KW-1133">Transmembrane helix</keyword>
<dbReference type="STRING" id="133412.A0A1R1YCX6"/>
<dbReference type="SMART" id="SM00724">
    <property type="entry name" value="TLC"/>
    <property type="match status" value="1"/>
</dbReference>
<evidence type="ECO:0000256" key="7">
    <source>
        <dbReference type="SAM" id="Phobius"/>
    </source>
</evidence>
<feature type="transmembrane region" description="Helical" evidence="7">
    <location>
        <begin position="65"/>
        <end position="85"/>
    </location>
</feature>
<evidence type="ECO:0000313" key="10">
    <source>
        <dbReference type="Proteomes" id="UP000187283"/>
    </source>
</evidence>
<name>A0A1R1YCX6_9FUNG</name>
<proteinExistence type="inferred from homology"/>
<keyword evidence="10" id="KW-1185">Reference proteome</keyword>
<evidence type="ECO:0000259" key="8">
    <source>
        <dbReference type="PROSITE" id="PS50922"/>
    </source>
</evidence>
<protein>
    <submittedName>
        <fullName evidence="9">Sphingosine N-acyltransferase lag1</fullName>
    </submittedName>
</protein>
<organism evidence="9 10">
    <name type="scientific">Smittium culicis</name>
    <dbReference type="NCBI Taxonomy" id="133412"/>
    <lineage>
        <taxon>Eukaryota</taxon>
        <taxon>Fungi</taxon>
        <taxon>Fungi incertae sedis</taxon>
        <taxon>Zoopagomycota</taxon>
        <taxon>Kickxellomycotina</taxon>
        <taxon>Harpellomycetes</taxon>
        <taxon>Harpellales</taxon>
        <taxon>Legeriomycetaceae</taxon>
        <taxon>Smittium</taxon>
    </lineage>
</organism>
<gene>
    <name evidence="9" type="ORF">AYI70_g1437</name>
</gene>
<dbReference type="PIRSF" id="PIRSF005225">
    <property type="entry name" value="LAG1_LAC1"/>
    <property type="match status" value="1"/>
</dbReference>
<feature type="domain" description="TLC" evidence="8">
    <location>
        <begin position="140"/>
        <end position="354"/>
    </location>
</feature>
<feature type="transmembrane region" description="Helical" evidence="7">
    <location>
        <begin position="105"/>
        <end position="122"/>
    </location>
</feature>
<comment type="caution">
    <text evidence="9">The sequence shown here is derived from an EMBL/GenBank/DDBJ whole genome shotgun (WGS) entry which is preliminary data.</text>
</comment>
<keyword evidence="9" id="KW-0012">Acyltransferase</keyword>
<feature type="transmembrane region" description="Helical" evidence="7">
    <location>
        <begin position="323"/>
        <end position="353"/>
    </location>
</feature>
<feature type="transmembrane region" description="Helical" evidence="7">
    <location>
        <begin position="223"/>
        <end position="247"/>
    </location>
</feature>
<dbReference type="PROSITE" id="PS50922">
    <property type="entry name" value="TLC"/>
    <property type="match status" value="1"/>
</dbReference>
<dbReference type="InterPro" id="IPR006634">
    <property type="entry name" value="TLC-dom"/>
</dbReference>
<evidence type="ECO:0000256" key="5">
    <source>
        <dbReference type="ARBA" id="ARBA00023136"/>
    </source>
</evidence>
<dbReference type="GO" id="GO:0046513">
    <property type="term" value="P:ceramide biosynthetic process"/>
    <property type="evidence" value="ECO:0007669"/>
    <property type="project" value="InterPro"/>
</dbReference>
<keyword evidence="9" id="KW-0808">Transferase</keyword>
<feature type="transmembrane region" description="Helical" evidence="7">
    <location>
        <begin position="267"/>
        <end position="286"/>
    </location>
</feature>
<dbReference type="GO" id="GO:0016020">
    <property type="term" value="C:membrane"/>
    <property type="evidence" value="ECO:0007669"/>
    <property type="project" value="UniProtKB-SubCell"/>
</dbReference>
<feature type="transmembrane region" description="Helical" evidence="7">
    <location>
        <begin position="149"/>
        <end position="167"/>
    </location>
</feature>
<dbReference type="PANTHER" id="PTHR12560:SF0">
    <property type="entry name" value="LD18904P"/>
    <property type="match status" value="1"/>
</dbReference>
<reference evidence="9 10" key="1">
    <citation type="submission" date="2017-01" db="EMBL/GenBank/DDBJ databases">
        <authorList>
            <person name="Mah S.A."/>
            <person name="Swanson W.J."/>
            <person name="Moy G.W."/>
            <person name="Vacquier V.D."/>
        </authorList>
    </citation>
    <scope>NUCLEOTIDE SEQUENCE [LARGE SCALE GENOMIC DNA]</scope>
    <source>
        <strain evidence="9 10">GSMNP</strain>
    </source>
</reference>
<evidence type="ECO:0000256" key="3">
    <source>
        <dbReference type="ARBA" id="ARBA00022692"/>
    </source>
</evidence>
<evidence type="ECO:0000256" key="6">
    <source>
        <dbReference type="PROSITE-ProRule" id="PRU00205"/>
    </source>
</evidence>
<keyword evidence="3 6" id="KW-0812">Transmembrane</keyword>
<dbReference type="EMBL" id="LSSN01000302">
    <property type="protein sequence ID" value="OMJ24665.1"/>
    <property type="molecule type" value="Genomic_DNA"/>
</dbReference>
<evidence type="ECO:0000313" key="9">
    <source>
        <dbReference type="EMBL" id="OMJ24665.1"/>
    </source>
</evidence>
<dbReference type="Pfam" id="PF03798">
    <property type="entry name" value="TRAM_LAG1_CLN8"/>
    <property type="match status" value="1"/>
</dbReference>
<feature type="transmembrane region" description="Helical" evidence="7">
    <location>
        <begin position="193"/>
        <end position="211"/>
    </location>
</feature>
<dbReference type="AlphaFoldDB" id="A0A1R1YCX6"/>
<evidence type="ECO:0000256" key="4">
    <source>
        <dbReference type="ARBA" id="ARBA00022989"/>
    </source>
</evidence>
<sequence>MKRSSITKPTKILEKPQNYNISETNDHLLESKSFSTAKASATQNIDSLSNQQIQNEAYLSRVSSVFLLSIYISFFAGSSFARPFLILQNKVENSEHLYTKSSNDIYFFFLVFIKLMFFRSFLTSRLGRFLATSLGIKTAKTSLRFSEQLYGMIMATASFSFGLYLYIKYPQYLRLESAWTSYPIIQMPYLMKVYYLYQSAFWSSALFYMFIEKKRSDFCEMILHHIVTISLLVGSYYYNYSAIGIIIHVTMDFVDIFLPFTKMLKYLNYQLACNVSFVFMAITWVVSRHIALLRIIYNIAFEASSLTSYRYDPENGFYATRSIQYIFLTFLVLLQILCYFWLYSMIVIIVNAINGKVIDDIRSEED</sequence>
<dbReference type="InterPro" id="IPR016439">
    <property type="entry name" value="Lag1/Lac1-like"/>
</dbReference>
<accession>A0A1R1YCX6</accession>
<dbReference type="OrthoDB" id="537032at2759"/>
<dbReference type="GO" id="GO:0050291">
    <property type="term" value="F:sphingosine N-acyltransferase activity"/>
    <property type="evidence" value="ECO:0007669"/>
    <property type="project" value="InterPro"/>
</dbReference>
<keyword evidence="5 6" id="KW-0472">Membrane</keyword>
<dbReference type="Proteomes" id="UP000187283">
    <property type="component" value="Unassembled WGS sequence"/>
</dbReference>